<dbReference type="GO" id="GO:0016281">
    <property type="term" value="C:eukaryotic translation initiation factor 4F complex"/>
    <property type="evidence" value="ECO:0007669"/>
    <property type="project" value="TreeGrafter"/>
</dbReference>
<keyword evidence="2" id="KW-0396">Initiation factor</keyword>
<keyword evidence="3" id="KW-0810">Translation regulation</keyword>
<dbReference type="AlphaFoldDB" id="A0A8J5LJ03"/>
<sequence length="776" mass="85136">MQSDPTVISLRPGGGGNRGSRIIAPRFESSISGGASLGSSDLPVLRPHGGVGAALAVKIGDPRFESRECIRYTRQQLLEVRKVAQTSEDILKIKQDIEAELLPEDQSWSHNNANLSSQTQNRYFEPDTRDWRGRSAQSSASGEIWDNKESNISSSGYQDARQSNKQGSQIGSSTQGSQGGPTPALIKAEVPWSARRGNISDKERVIKTVKGILNKLTPEKFDLLKGQLIDAGITTADILKDVITLIFEKAVFEPTFCHMYALLCSNLNESLPPFPPEEEGGKEITFKRILLNNCQEAFEGADNLRAEVQMLTGPDQEMERRDKERMVKLRTLGNIRLIGELLKQKMVPEKIVHHIAQELLGHDGKTCPADENVEAICQLFNTIGKQLDESTKSRRFNDAYFNHLKELTRNPQLAQRLRFMVRDVLDLRSNNWVPRREEVKAKTISEIHIEAEKNLGLRPGAIASMRNNRDAGSLGPLGPGFPISRPGTGGMMPGMPGTRKMPGMPGLDGDMWEVPRSKSMSRGDANRVNNTSVAKSASINSRLLPQGSGSSIVGKTSALFQGSGPPARSSTLTPAAAVDSVSQKLRSVSQVPPPVIPSKSVVAPKFNPDVLHKKTVALLDEYFHVRILDEALQCVEELKSQEYHPEVVKEAINLALDKGLSSLEPLVKLLEYLLAKQVFTPRDLGTGCLLYGAMLDDIAIDLPKAPTYFGEVVGKLILIRGVDFKVLEKVMEKVEDADIRSTILAAVMETIKLSPNGQAVLDAEAEAIRACEQLLQ</sequence>
<evidence type="ECO:0000256" key="2">
    <source>
        <dbReference type="ARBA" id="ARBA00022540"/>
    </source>
</evidence>
<comment type="caution">
    <text evidence="7">The sequence shown here is derived from an EMBL/GenBank/DDBJ whole genome shotgun (WGS) entry which is preliminary data.</text>
</comment>
<feature type="compositionally biased region" description="Low complexity" evidence="5">
    <location>
        <begin position="166"/>
        <end position="176"/>
    </location>
</feature>
<dbReference type="PANTHER" id="PTHR23253">
    <property type="entry name" value="EUKARYOTIC TRANSLATION INITIATION FACTOR 4 GAMMA"/>
    <property type="match status" value="1"/>
</dbReference>
<comment type="similarity">
    <text evidence="1">Belongs to the eukaryotic initiation factor 4G family.</text>
</comment>
<dbReference type="Proteomes" id="UP000734854">
    <property type="component" value="Unassembled WGS sequence"/>
</dbReference>
<feature type="compositionally biased region" description="Basic and acidic residues" evidence="5">
    <location>
        <begin position="124"/>
        <end position="133"/>
    </location>
</feature>
<dbReference type="GO" id="GO:0006417">
    <property type="term" value="P:regulation of translation"/>
    <property type="evidence" value="ECO:0007669"/>
    <property type="project" value="UniProtKB-KW"/>
</dbReference>
<evidence type="ECO:0000259" key="6">
    <source>
        <dbReference type="PROSITE" id="PS51366"/>
    </source>
</evidence>
<dbReference type="GO" id="GO:0003729">
    <property type="term" value="F:mRNA binding"/>
    <property type="evidence" value="ECO:0007669"/>
    <property type="project" value="TreeGrafter"/>
</dbReference>
<feature type="compositionally biased region" description="Polar residues" evidence="5">
    <location>
        <begin position="150"/>
        <end position="165"/>
    </location>
</feature>
<evidence type="ECO:0000256" key="4">
    <source>
        <dbReference type="ARBA" id="ARBA00022917"/>
    </source>
</evidence>
<name>A0A8J5LJ03_ZINOF</name>
<dbReference type="EMBL" id="JACMSC010000007">
    <property type="protein sequence ID" value="KAG6513978.1"/>
    <property type="molecule type" value="Genomic_DNA"/>
</dbReference>
<dbReference type="PROSITE" id="PS51366">
    <property type="entry name" value="MI"/>
    <property type="match status" value="1"/>
</dbReference>
<dbReference type="Pfam" id="PF02854">
    <property type="entry name" value="MIF4G"/>
    <property type="match status" value="1"/>
</dbReference>
<dbReference type="GO" id="GO:0003743">
    <property type="term" value="F:translation initiation factor activity"/>
    <property type="evidence" value="ECO:0007669"/>
    <property type="project" value="UniProtKB-KW"/>
</dbReference>
<dbReference type="Pfam" id="PF02847">
    <property type="entry name" value="MA3"/>
    <property type="match status" value="1"/>
</dbReference>
<reference evidence="7 8" key="1">
    <citation type="submission" date="2020-08" db="EMBL/GenBank/DDBJ databases">
        <title>Plant Genome Project.</title>
        <authorList>
            <person name="Zhang R.-G."/>
        </authorList>
    </citation>
    <scope>NUCLEOTIDE SEQUENCE [LARGE SCALE GENOMIC DNA]</scope>
    <source>
        <tissue evidence="7">Rhizome</tissue>
    </source>
</reference>
<dbReference type="SMART" id="SM00543">
    <property type="entry name" value="MIF4G"/>
    <property type="match status" value="1"/>
</dbReference>
<evidence type="ECO:0000256" key="3">
    <source>
        <dbReference type="ARBA" id="ARBA00022845"/>
    </source>
</evidence>
<dbReference type="FunFam" id="1.25.40.180:FF:000027">
    <property type="entry name" value="Eukaryotic translation initiation factor isoform 4G-2"/>
    <property type="match status" value="1"/>
</dbReference>
<feature type="domain" description="MI" evidence="6">
    <location>
        <begin position="610"/>
        <end position="732"/>
    </location>
</feature>
<protein>
    <recommendedName>
        <fullName evidence="6">MI domain-containing protein</fullName>
    </recommendedName>
</protein>
<accession>A0A8J5LJ03</accession>
<evidence type="ECO:0000313" key="8">
    <source>
        <dbReference type="Proteomes" id="UP000734854"/>
    </source>
</evidence>
<dbReference type="InterPro" id="IPR003891">
    <property type="entry name" value="Initiation_fac_eIF4g_MI"/>
</dbReference>
<dbReference type="InterPro" id="IPR003890">
    <property type="entry name" value="MIF4G-like_typ-3"/>
</dbReference>
<organism evidence="7 8">
    <name type="scientific">Zingiber officinale</name>
    <name type="common">Ginger</name>
    <name type="synonym">Amomum zingiber</name>
    <dbReference type="NCBI Taxonomy" id="94328"/>
    <lineage>
        <taxon>Eukaryota</taxon>
        <taxon>Viridiplantae</taxon>
        <taxon>Streptophyta</taxon>
        <taxon>Embryophyta</taxon>
        <taxon>Tracheophyta</taxon>
        <taxon>Spermatophyta</taxon>
        <taxon>Magnoliopsida</taxon>
        <taxon>Liliopsida</taxon>
        <taxon>Zingiberales</taxon>
        <taxon>Zingiberaceae</taxon>
        <taxon>Zingiber</taxon>
    </lineage>
</organism>
<gene>
    <name evidence="7" type="ORF">ZIOFF_024315</name>
</gene>
<feature type="region of interest" description="Disordered" evidence="5">
    <location>
        <begin position="108"/>
        <end position="190"/>
    </location>
</feature>
<evidence type="ECO:0000313" key="7">
    <source>
        <dbReference type="EMBL" id="KAG6513978.1"/>
    </source>
</evidence>
<feature type="region of interest" description="Disordered" evidence="5">
    <location>
        <begin position="1"/>
        <end position="20"/>
    </location>
</feature>
<dbReference type="SMART" id="SM00544">
    <property type="entry name" value="MA3"/>
    <property type="match status" value="1"/>
</dbReference>
<proteinExistence type="inferred from homology"/>
<dbReference type="PANTHER" id="PTHR23253:SF53">
    <property type="entry name" value="EUKARYOTIC TRANSLATION INITIATION FACTOR ISOFORM 4G-1"/>
    <property type="match status" value="1"/>
</dbReference>
<evidence type="ECO:0000256" key="1">
    <source>
        <dbReference type="ARBA" id="ARBA00005775"/>
    </source>
</evidence>
<keyword evidence="8" id="KW-1185">Reference proteome</keyword>
<feature type="compositionally biased region" description="Polar residues" evidence="5">
    <location>
        <begin position="108"/>
        <end position="122"/>
    </location>
</feature>
<keyword evidence="4" id="KW-0648">Protein biosynthesis</keyword>
<dbReference type="OrthoDB" id="514777at2759"/>
<evidence type="ECO:0000256" key="5">
    <source>
        <dbReference type="SAM" id="MobiDB-lite"/>
    </source>
</evidence>